<dbReference type="GO" id="GO:0043456">
    <property type="term" value="P:regulation of pentose-phosphate shunt"/>
    <property type="evidence" value="ECO:0007669"/>
    <property type="project" value="TreeGrafter"/>
</dbReference>
<evidence type="ECO:0000256" key="1">
    <source>
        <dbReference type="ARBA" id="ARBA00022801"/>
    </source>
</evidence>
<dbReference type="AlphaFoldDB" id="A0A1Y0KZ10"/>
<sequence>MKKTLYIMRHGQTMFNQLKRMQGWCDSPLTKYGIAQAKIAGEWFKNKKIDFKHGYCSTSERTSDTLENVVPKIPYHRLKGIKEQSFGKFEAQPEFLNPPSPYGDFFKYAGGETDTELKNRVVKTISDIAANDAEKQILIVTHGIVIAQFIRSQIKEGQTFPRFTNCSIIVFEYENEKFNFKEIINHDYSKIDHLAE</sequence>
<dbReference type="Proteomes" id="UP000231179">
    <property type="component" value="Chromosome"/>
</dbReference>
<accession>A0A1Y0KZ10</accession>
<evidence type="ECO:0008006" key="5">
    <source>
        <dbReference type="Google" id="ProtNLM"/>
    </source>
</evidence>
<dbReference type="EMBL" id="CP024870">
    <property type="protein sequence ID" value="ATX70418.1"/>
    <property type="molecule type" value="Genomic_DNA"/>
</dbReference>
<dbReference type="InterPro" id="IPR029033">
    <property type="entry name" value="His_PPase_superfam"/>
</dbReference>
<dbReference type="CDD" id="cd07067">
    <property type="entry name" value="HP_PGM_like"/>
    <property type="match status" value="1"/>
</dbReference>
<dbReference type="InterPro" id="IPR051695">
    <property type="entry name" value="Phosphoglycerate_Mutase"/>
</dbReference>
<dbReference type="KEGG" id="scla:SCLARK_00192"/>
<protein>
    <recommendedName>
        <fullName evidence="5">Phosphoglycerate mutase</fullName>
    </recommendedName>
</protein>
<organism evidence="3 4">
    <name type="scientific">Spiroplasma clarkii</name>
    <dbReference type="NCBI Taxonomy" id="2139"/>
    <lineage>
        <taxon>Bacteria</taxon>
        <taxon>Bacillati</taxon>
        <taxon>Mycoplasmatota</taxon>
        <taxon>Mollicutes</taxon>
        <taxon>Entomoplasmatales</taxon>
        <taxon>Spiroplasmataceae</taxon>
        <taxon>Spiroplasma</taxon>
    </lineage>
</organism>
<dbReference type="InterPro" id="IPR013078">
    <property type="entry name" value="His_Pase_superF_clade-1"/>
</dbReference>
<keyword evidence="1" id="KW-0378">Hydrolase</keyword>
<evidence type="ECO:0000256" key="2">
    <source>
        <dbReference type="PIRSR" id="PIRSR613078-2"/>
    </source>
</evidence>
<dbReference type="InterPro" id="IPR001345">
    <property type="entry name" value="PG/BPGM_mutase_AS"/>
</dbReference>
<dbReference type="PANTHER" id="PTHR46517:SF1">
    <property type="entry name" value="FRUCTOSE-2,6-BISPHOSPHATASE TIGAR"/>
    <property type="match status" value="1"/>
</dbReference>
<dbReference type="RefSeq" id="WP_186788163.1">
    <property type="nucleotide sequence ID" value="NZ_CP015819.1"/>
</dbReference>
<dbReference type="SMART" id="SM00855">
    <property type="entry name" value="PGAM"/>
    <property type="match status" value="1"/>
</dbReference>
<dbReference type="GO" id="GO:0004331">
    <property type="term" value="F:fructose-2,6-bisphosphate 2-phosphatase activity"/>
    <property type="evidence" value="ECO:0007669"/>
    <property type="project" value="TreeGrafter"/>
</dbReference>
<feature type="binding site" evidence="2">
    <location>
        <begin position="9"/>
        <end position="16"/>
    </location>
    <ligand>
        <name>substrate</name>
    </ligand>
</feature>
<keyword evidence="4" id="KW-1185">Reference proteome</keyword>
<name>A0A1Y0KZ10_9MOLU</name>
<dbReference type="GO" id="GO:0045820">
    <property type="term" value="P:negative regulation of glycolytic process"/>
    <property type="evidence" value="ECO:0007669"/>
    <property type="project" value="TreeGrafter"/>
</dbReference>
<dbReference type="Pfam" id="PF00300">
    <property type="entry name" value="His_Phos_1"/>
    <property type="match status" value="1"/>
</dbReference>
<dbReference type="Gene3D" id="3.40.50.1240">
    <property type="entry name" value="Phosphoglycerate mutase-like"/>
    <property type="match status" value="1"/>
</dbReference>
<dbReference type="GO" id="GO:0005829">
    <property type="term" value="C:cytosol"/>
    <property type="evidence" value="ECO:0007669"/>
    <property type="project" value="TreeGrafter"/>
</dbReference>
<evidence type="ECO:0000313" key="3">
    <source>
        <dbReference type="EMBL" id="ATX70418.1"/>
    </source>
</evidence>
<proteinExistence type="predicted"/>
<dbReference type="PANTHER" id="PTHR46517">
    <property type="entry name" value="FRUCTOSE-2,6-BISPHOSPHATASE TIGAR"/>
    <property type="match status" value="1"/>
</dbReference>
<dbReference type="SUPFAM" id="SSF53254">
    <property type="entry name" value="Phosphoglycerate mutase-like"/>
    <property type="match status" value="1"/>
</dbReference>
<gene>
    <name evidence="3" type="ORF">SCLAR_v1c00830</name>
</gene>
<evidence type="ECO:0000313" key="4">
    <source>
        <dbReference type="Proteomes" id="UP000231179"/>
    </source>
</evidence>
<dbReference type="PROSITE" id="PS00175">
    <property type="entry name" value="PG_MUTASE"/>
    <property type="match status" value="1"/>
</dbReference>
<reference evidence="3 4" key="1">
    <citation type="submission" date="2017-11" db="EMBL/GenBank/DDBJ databases">
        <title>Complete genome sequence of Spiroplasma clarkii CN-5 (DSM 19994).</title>
        <authorList>
            <person name="Tsai Y.-M."/>
            <person name="Chang A."/>
            <person name="Lo W.-S."/>
            <person name="Kuo C.-H."/>
        </authorList>
    </citation>
    <scope>NUCLEOTIDE SEQUENCE [LARGE SCALE GENOMIC DNA]</scope>
    <source>
        <strain evidence="3 4">CN-5</strain>
    </source>
</reference>
<feature type="binding site" evidence="2">
    <location>
        <position position="61"/>
    </location>
    <ligand>
        <name>substrate</name>
    </ligand>
</feature>